<keyword evidence="4" id="KW-1185">Reference proteome</keyword>
<dbReference type="RefSeq" id="WP_143894130.1">
    <property type="nucleotide sequence ID" value="NZ_CP041666.1"/>
</dbReference>
<dbReference type="KEGG" id="aqt:FN924_10050"/>
<accession>A0A516KGG7</accession>
<name>A0A516KGG7_9BACI</name>
<evidence type="ECO:0000313" key="3">
    <source>
        <dbReference type="EMBL" id="QDP40498.1"/>
    </source>
</evidence>
<feature type="region of interest" description="Disordered" evidence="1">
    <location>
        <begin position="1"/>
        <end position="26"/>
    </location>
</feature>
<feature type="region of interest" description="Disordered" evidence="1">
    <location>
        <begin position="77"/>
        <end position="120"/>
    </location>
</feature>
<sequence>MTNRVTDEKLKEMLSSMPKVQDTQTKEELYQKLQDVSKSPKKRKRTSKKPWLVPTLASVSLLCVLILIVPSMLSNNQGSYESSGSESSKLDTTEESIVPDRSTTIKKADELDDMKQDKAAESNDQALIGQSEMEKSPQSMLIQKVPEQVSLVHLAAMDPSAQVIIPITLIDSTNPIVDETYYNQMDNYIHKEDGLVPFDFQNITFNLLLEKDEVQITIPEEFQLQAGSALQTMFNRLLSAMFAPYGVERINLEGNTNLGDMGNIDSFKVVDPLANSAFKVYQYQEDTRPFLVPIHYQSYTSIQSALVDMKVEAPQFNIEATIPENITFDVQEDGETVTISFTEVNDLKANQRTLTMLESMLLTAKSFGYESVHFEQLPFKQIGPYDVTEPIPVPVAMNPEQLH</sequence>
<organism evidence="3 4">
    <name type="scientific">Radiobacillus deserti</name>
    <dbReference type="NCBI Taxonomy" id="2594883"/>
    <lineage>
        <taxon>Bacteria</taxon>
        <taxon>Bacillati</taxon>
        <taxon>Bacillota</taxon>
        <taxon>Bacilli</taxon>
        <taxon>Bacillales</taxon>
        <taxon>Bacillaceae</taxon>
        <taxon>Radiobacillus</taxon>
    </lineage>
</organism>
<feature type="compositionally biased region" description="Basic and acidic residues" evidence="1">
    <location>
        <begin position="106"/>
        <end position="120"/>
    </location>
</feature>
<keyword evidence="2" id="KW-0812">Transmembrane</keyword>
<dbReference type="Proteomes" id="UP000315215">
    <property type="component" value="Chromosome"/>
</dbReference>
<evidence type="ECO:0000256" key="2">
    <source>
        <dbReference type="SAM" id="Phobius"/>
    </source>
</evidence>
<feature type="transmembrane region" description="Helical" evidence="2">
    <location>
        <begin position="51"/>
        <end position="73"/>
    </location>
</feature>
<proteinExistence type="predicted"/>
<gene>
    <name evidence="3" type="ORF">FN924_10050</name>
</gene>
<protein>
    <recommendedName>
        <fullName evidence="5">GerMN domain-containing protein</fullName>
    </recommendedName>
</protein>
<reference evidence="3 4" key="1">
    <citation type="submission" date="2019-07" db="EMBL/GenBank/DDBJ databases">
        <authorList>
            <person name="Li J."/>
        </authorList>
    </citation>
    <scope>NUCLEOTIDE SEQUENCE [LARGE SCALE GENOMIC DNA]</scope>
    <source>
        <strain evidence="3 4">TKL69</strain>
    </source>
</reference>
<keyword evidence="2" id="KW-0472">Membrane</keyword>
<feature type="compositionally biased region" description="Basic and acidic residues" evidence="1">
    <location>
        <begin position="1"/>
        <end position="12"/>
    </location>
</feature>
<dbReference type="AlphaFoldDB" id="A0A516KGG7"/>
<keyword evidence="2" id="KW-1133">Transmembrane helix</keyword>
<dbReference type="EMBL" id="CP041666">
    <property type="protein sequence ID" value="QDP40498.1"/>
    <property type="molecule type" value="Genomic_DNA"/>
</dbReference>
<evidence type="ECO:0000256" key="1">
    <source>
        <dbReference type="SAM" id="MobiDB-lite"/>
    </source>
</evidence>
<evidence type="ECO:0008006" key="5">
    <source>
        <dbReference type="Google" id="ProtNLM"/>
    </source>
</evidence>
<feature type="compositionally biased region" description="Low complexity" evidence="1">
    <location>
        <begin position="77"/>
        <end position="87"/>
    </location>
</feature>
<dbReference type="OrthoDB" id="2965336at2"/>
<evidence type="ECO:0000313" key="4">
    <source>
        <dbReference type="Proteomes" id="UP000315215"/>
    </source>
</evidence>